<dbReference type="PANTHER" id="PTHR12110:SF53">
    <property type="entry name" value="BLR5974 PROTEIN"/>
    <property type="match status" value="1"/>
</dbReference>
<sequence length="285" mass="30357">MHETPPSTLLLNPDELGPDPAPGMDLAVKLGIGHLEIRSAGGANAVTLPADRLRHIRALADERGLKAAALASPLWKWCRPEARPGRVDTFGFPTQVPPEERLGWVERAIETARILGAPVVRVFSHLRVEPELTEQLLGDPLLAKALELANAAGVRLLLENEPVCTVAHAESLLEILDRYHGQGLGLWLDVANLHEVGQATPDVVRALAPYVGYVHVKDYRPTDGGGRAFCPAGEGVVPYGEVLPLLHAARPALPYALETHVRDTPADALAAGAAFLRSAVPGGVA</sequence>
<dbReference type="EMBL" id="LMWP01000048">
    <property type="protein sequence ID" value="KUN17648.1"/>
    <property type="molecule type" value="Genomic_DNA"/>
</dbReference>
<dbReference type="Proteomes" id="UP000053398">
    <property type="component" value="Unassembled WGS sequence"/>
</dbReference>
<dbReference type="GO" id="GO:0016853">
    <property type="term" value="F:isomerase activity"/>
    <property type="evidence" value="ECO:0007669"/>
    <property type="project" value="UniProtKB-KW"/>
</dbReference>
<keyword evidence="2" id="KW-0413">Isomerase</keyword>
<evidence type="ECO:0000313" key="3">
    <source>
        <dbReference type="Proteomes" id="UP000053398"/>
    </source>
</evidence>
<protein>
    <submittedName>
        <fullName evidence="2">Xylose isomerase</fullName>
    </submittedName>
</protein>
<proteinExistence type="predicted"/>
<dbReference type="PANTHER" id="PTHR12110">
    <property type="entry name" value="HYDROXYPYRUVATE ISOMERASE"/>
    <property type="match status" value="1"/>
</dbReference>
<evidence type="ECO:0000259" key="1">
    <source>
        <dbReference type="Pfam" id="PF01261"/>
    </source>
</evidence>
<reference evidence="2 3" key="1">
    <citation type="submission" date="2015-10" db="EMBL/GenBank/DDBJ databases">
        <title>Draft genome sequence of Streptomyces corchorusii DSM 40340, type strain for the species Streptomyces corchorusii.</title>
        <authorList>
            <person name="Ruckert C."/>
            <person name="Winkler A."/>
            <person name="Kalinowski J."/>
            <person name="Kampfer P."/>
            <person name="Glaeser S."/>
        </authorList>
    </citation>
    <scope>NUCLEOTIDE SEQUENCE [LARGE SCALE GENOMIC DNA]</scope>
    <source>
        <strain evidence="2 3">DSM 40340</strain>
    </source>
</reference>
<dbReference type="Gene3D" id="3.20.20.150">
    <property type="entry name" value="Divalent-metal-dependent TIM barrel enzymes"/>
    <property type="match status" value="1"/>
</dbReference>
<dbReference type="RefSeq" id="WP_059266349.1">
    <property type="nucleotide sequence ID" value="NZ_KQ948370.1"/>
</dbReference>
<accession>A0A101PTZ7</accession>
<dbReference type="InterPro" id="IPR050312">
    <property type="entry name" value="IolE/XylAMocC-like"/>
</dbReference>
<evidence type="ECO:0000313" key="2">
    <source>
        <dbReference type="EMBL" id="KUN17648.1"/>
    </source>
</evidence>
<gene>
    <name evidence="2" type="ORF">AQJ11_37965</name>
</gene>
<comment type="caution">
    <text evidence="2">The sequence shown here is derived from an EMBL/GenBank/DDBJ whole genome shotgun (WGS) entry which is preliminary data.</text>
</comment>
<dbReference type="InterPro" id="IPR013022">
    <property type="entry name" value="Xyl_isomerase-like_TIM-brl"/>
</dbReference>
<dbReference type="SUPFAM" id="SSF51658">
    <property type="entry name" value="Xylose isomerase-like"/>
    <property type="match status" value="1"/>
</dbReference>
<dbReference type="AlphaFoldDB" id="A0A101PTZ7"/>
<dbReference type="Pfam" id="PF01261">
    <property type="entry name" value="AP_endonuc_2"/>
    <property type="match status" value="1"/>
</dbReference>
<feature type="domain" description="Xylose isomerase-like TIM barrel" evidence="1">
    <location>
        <begin position="25"/>
        <end position="278"/>
    </location>
</feature>
<keyword evidence="3" id="KW-1185">Reference proteome</keyword>
<name>A0A101PTZ7_STRCK</name>
<dbReference type="InterPro" id="IPR036237">
    <property type="entry name" value="Xyl_isomerase-like_sf"/>
</dbReference>
<organism evidence="2 3">
    <name type="scientific">Streptomyces corchorusii</name>
    <name type="common">Streptomyces chibaensis</name>
    <dbReference type="NCBI Taxonomy" id="1903"/>
    <lineage>
        <taxon>Bacteria</taxon>
        <taxon>Bacillati</taxon>
        <taxon>Actinomycetota</taxon>
        <taxon>Actinomycetes</taxon>
        <taxon>Kitasatosporales</taxon>
        <taxon>Streptomycetaceae</taxon>
        <taxon>Streptomyces</taxon>
    </lineage>
</organism>